<evidence type="ECO:0000313" key="5">
    <source>
        <dbReference type="Proteomes" id="UP000000673"/>
    </source>
</evidence>
<proteinExistence type="predicted"/>
<sequence length="250" mass="28437">MKPEDFANLKLNAQERTTLAENEALKYPQPTTMTDTPGKSTETNYSFMKHFTTKNLFCCKGRNPKFFCFTCGYFIQTRLSMITHMKMHRKPFCAICFESFHDEEDVSQHILENHPEFSGNDGRLMAQAVYTSTTAAPPNSPSRCDEDTNGGPPFQQDGMMSSHSVSLVTMKLEEHQRKNTKPGRDIHQRLSRYDSIQRPAKNQSGSSNVKKTQKLKSMSKAMQNTDQSDTALVRITSRFGRSISLKVPQF</sequence>
<dbReference type="VEuPathDB" id="VectorBase:ADAR2_008912"/>
<dbReference type="Proteomes" id="UP000000673">
    <property type="component" value="Unassembled WGS sequence"/>
</dbReference>
<reference evidence="3 5" key="1">
    <citation type="journal article" date="2010" name="BMC Genomics">
        <title>Combination of measures distinguishes pre-miRNAs from other stem-loops in the genome of the newly sequenced Anopheles darlingi.</title>
        <authorList>
            <person name="Mendes N.D."/>
            <person name="Freitas A.T."/>
            <person name="Vasconcelos A.T."/>
            <person name="Sagot M.F."/>
        </authorList>
    </citation>
    <scope>NUCLEOTIDE SEQUENCE</scope>
</reference>
<reference evidence="3" key="3">
    <citation type="journal article" date="2013" name="Nucleic Acids Res.">
        <title>The genome of Anopheles darlingi, the main neotropical malaria vector.</title>
        <authorList>
            <person name="Marinotti O."/>
            <person name="Cerqueira G.C."/>
            <person name="de Almeida L.G."/>
            <person name="Ferro M.I."/>
            <person name="Loreto E.L."/>
            <person name="Zaha A."/>
            <person name="Teixeira S.M."/>
            <person name="Wespiser A.R."/>
            <person name="Almeida E Silva A."/>
            <person name="Schlindwein A.D."/>
            <person name="Pacheco A.C."/>
            <person name="Silva A.L."/>
            <person name="Graveley B.R."/>
            <person name="Walenz B.P."/>
            <person name="Lima Bde A."/>
            <person name="Ribeiro C.A."/>
            <person name="Nunes-Silva C.G."/>
            <person name="de Carvalho C.R."/>
            <person name="Soares C.M."/>
            <person name="de Menezes C.B."/>
            <person name="Matiolli C."/>
            <person name="Caffrey D."/>
            <person name="Araujo D.A."/>
            <person name="de Oliveira D.M."/>
            <person name="Golenbock D."/>
            <person name="Grisard E.C."/>
            <person name="Fantinatti-Garboggini F."/>
            <person name="de Carvalho F.M."/>
            <person name="Barcellos F.G."/>
            <person name="Prosdocimi F."/>
            <person name="May G."/>
            <person name="Azevedo Junior G.M."/>
            <person name="Guimaraes G.M."/>
            <person name="Goldman G.H."/>
            <person name="Padilha I.Q."/>
            <person name="Batista Jda S."/>
            <person name="Ferro J.A."/>
            <person name="Ribeiro J.M."/>
            <person name="Fietto J.L."/>
            <person name="Dabbas K.M."/>
            <person name="Cerdeira L."/>
            <person name="Agnez-Lima L.F."/>
            <person name="Brocchi M."/>
            <person name="de Carvalho M.O."/>
            <person name="Teixeira Mde M."/>
            <person name="Diniz Maia Mde M."/>
            <person name="Goldman M.H."/>
            <person name="Cruz Schneider M.P."/>
            <person name="Felipe M.S."/>
            <person name="Hungria M."/>
            <person name="Nicolas M.F."/>
            <person name="Pereira M."/>
            <person name="Montes M.A."/>
            <person name="Cantao M.E."/>
            <person name="Vincentz M."/>
            <person name="Rafael M.S."/>
            <person name="Silverman N."/>
            <person name="Stoco P.H."/>
            <person name="Souza R.C."/>
            <person name="Vicentini R."/>
            <person name="Gazzinelli R.T."/>
            <person name="Neves Rde O."/>
            <person name="Silva R."/>
            <person name="Astolfi-Filho S."/>
            <person name="Maciel T.E."/>
            <person name="Urmenyi T.P."/>
            <person name="Tadei W.P."/>
            <person name="Camargo E.P."/>
            <person name="de Vasconcelos A.T."/>
        </authorList>
    </citation>
    <scope>NUCLEOTIDE SEQUENCE</scope>
</reference>
<reference evidence="3" key="2">
    <citation type="submission" date="2010-05" db="EMBL/GenBank/DDBJ databases">
        <authorList>
            <person name="Almeida L.G."/>
            <person name="Nicolas M.F."/>
            <person name="Souza R.C."/>
            <person name="Vasconcelos A.T.R."/>
        </authorList>
    </citation>
    <scope>NUCLEOTIDE SEQUENCE</scope>
</reference>
<dbReference type="eggNOG" id="ENOG502TBNV">
    <property type="taxonomic scope" value="Eukaryota"/>
</dbReference>
<dbReference type="SMART" id="SM00355">
    <property type="entry name" value="ZnF_C2H2"/>
    <property type="match status" value="2"/>
</dbReference>
<name>W5JK85_ANODA</name>
<dbReference type="EnsemblMetazoa" id="ADAC003469-RA">
    <property type="protein sequence ID" value="ADAC003469-PA"/>
    <property type="gene ID" value="ADAC003469"/>
</dbReference>
<accession>W5JK85</accession>
<feature type="region of interest" description="Disordered" evidence="1">
    <location>
        <begin position="174"/>
        <end position="215"/>
    </location>
</feature>
<dbReference type="InterPro" id="IPR013087">
    <property type="entry name" value="Znf_C2H2_type"/>
</dbReference>
<dbReference type="VEuPathDB" id="VectorBase:ADAC003469"/>
<protein>
    <recommendedName>
        <fullName evidence="2">C2H2-type domain-containing protein</fullName>
    </recommendedName>
</protein>
<evidence type="ECO:0000313" key="3">
    <source>
        <dbReference type="EMBL" id="ETN64787.1"/>
    </source>
</evidence>
<dbReference type="OMA" id="MITHMKM"/>
<evidence type="ECO:0000313" key="4">
    <source>
        <dbReference type="EnsemblMetazoa" id="ADAC003469-PA"/>
    </source>
</evidence>
<dbReference type="EMBL" id="ADMH02000877">
    <property type="protein sequence ID" value="ETN64787.1"/>
    <property type="molecule type" value="Genomic_DNA"/>
</dbReference>
<dbReference type="PROSITE" id="PS00028">
    <property type="entry name" value="ZINC_FINGER_C2H2_1"/>
    <property type="match status" value="1"/>
</dbReference>
<feature type="compositionally biased region" description="Polar residues" evidence="1">
    <location>
        <begin position="200"/>
        <end position="210"/>
    </location>
</feature>
<evidence type="ECO:0000259" key="2">
    <source>
        <dbReference type="PROSITE" id="PS00028"/>
    </source>
</evidence>
<feature type="domain" description="C2H2-type" evidence="2">
    <location>
        <begin position="68"/>
        <end position="88"/>
    </location>
</feature>
<feature type="region of interest" description="Disordered" evidence="1">
    <location>
        <begin position="133"/>
        <end position="162"/>
    </location>
</feature>
<gene>
    <name evidence="3" type="ORF">AND_003469</name>
</gene>
<feature type="compositionally biased region" description="Basic and acidic residues" evidence="1">
    <location>
        <begin position="174"/>
        <end position="192"/>
    </location>
</feature>
<evidence type="ECO:0000256" key="1">
    <source>
        <dbReference type="SAM" id="MobiDB-lite"/>
    </source>
</evidence>
<dbReference type="AlphaFoldDB" id="W5JK85"/>
<reference evidence="4" key="4">
    <citation type="submission" date="2015-06" db="UniProtKB">
        <authorList>
            <consortium name="EnsemblMetazoa"/>
        </authorList>
    </citation>
    <scope>IDENTIFICATION</scope>
</reference>
<organism evidence="3">
    <name type="scientific">Anopheles darlingi</name>
    <name type="common">Mosquito</name>
    <dbReference type="NCBI Taxonomy" id="43151"/>
    <lineage>
        <taxon>Eukaryota</taxon>
        <taxon>Metazoa</taxon>
        <taxon>Ecdysozoa</taxon>
        <taxon>Arthropoda</taxon>
        <taxon>Hexapoda</taxon>
        <taxon>Insecta</taxon>
        <taxon>Pterygota</taxon>
        <taxon>Neoptera</taxon>
        <taxon>Endopterygota</taxon>
        <taxon>Diptera</taxon>
        <taxon>Nematocera</taxon>
        <taxon>Culicoidea</taxon>
        <taxon>Culicidae</taxon>
        <taxon>Anophelinae</taxon>
        <taxon>Anopheles</taxon>
    </lineage>
</organism>
<dbReference type="HOGENOM" id="CLU_1112128_0_0_1"/>
<keyword evidence="5" id="KW-1185">Reference proteome</keyword>